<dbReference type="GO" id="GO:0003677">
    <property type="term" value="F:DNA binding"/>
    <property type="evidence" value="ECO:0007669"/>
    <property type="project" value="UniProtKB-KW"/>
</dbReference>
<dbReference type="InterPro" id="IPR022687">
    <property type="entry name" value="HTH_DTXR"/>
</dbReference>
<gene>
    <name evidence="6" type="ORF">FYJ37_12335</name>
</gene>
<proteinExistence type="inferred from homology"/>
<reference evidence="6 7" key="1">
    <citation type="submission" date="2019-08" db="EMBL/GenBank/DDBJ databases">
        <title>In-depth cultivation of the pig gut microbiome towards novel bacterial diversity and tailored functional studies.</title>
        <authorList>
            <person name="Wylensek D."/>
            <person name="Hitch T.C.A."/>
            <person name="Clavel T."/>
        </authorList>
    </citation>
    <scope>NUCLEOTIDE SEQUENCE [LARGE SCALE GENOMIC DNA]</scope>
    <source>
        <strain evidence="6 7">BL-389-WT-3D</strain>
    </source>
</reference>
<dbReference type="Gene3D" id="1.10.10.10">
    <property type="entry name" value="Winged helix-like DNA-binding domain superfamily/Winged helix DNA-binding domain"/>
    <property type="match status" value="1"/>
</dbReference>
<comment type="caution">
    <text evidence="6">The sequence shown here is derived from an EMBL/GenBank/DDBJ whole genome shotgun (WGS) entry which is preliminary data.</text>
</comment>
<evidence type="ECO:0000313" key="6">
    <source>
        <dbReference type="EMBL" id="MSS41117.1"/>
    </source>
</evidence>
<dbReference type="PANTHER" id="PTHR33238:SF7">
    <property type="entry name" value="IRON-DEPENDENT TRANSCRIPTIONAL REGULATOR"/>
    <property type="match status" value="1"/>
</dbReference>
<dbReference type="Proteomes" id="UP000462363">
    <property type="component" value="Unassembled WGS sequence"/>
</dbReference>
<dbReference type="SUPFAM" id="SSF47979">
    <property type="entry name" value="Iron-dependent repressor protein, dimerization domain"/>
    <property type="match status" value="1"/>
</dbReference>
<evidence type="ECO:0000256" key="2">
    <source>
        <dbReference type="ARBA" id="ARBA00023015"/>
    </source>
</evidence>
<dbReference type="Pfam" id="PF01325">
    <property type="entry name" value="Fe_dep_repress"/>
    <property type="match status" value="1"/>
</dbReference>
<feature type="domain" description="HTH dtxR-type" evidence="5">
    <location>
        <begin position="1"/>
        <end position="64"/>
    </location>
</feature>
<evidence type="ECO:0000313" key="7">
    <source>
        <dbReference type="Proteomes" id="UP000462363"/>
    </source>
</evidence>
<dbReference type="SUPFAM" id="SSF46785">
    <property type="entry name" value="Winged helix' DNA-binding domain"/>
    <property type="match status" value="1"/>
</dbReference>
<dbReference type="SMART" id="SM00529">
    <property type="entry name" value="HTH_DTXR"/>
    <property type="match status" value="1"/>
</dbReference>
<dbReference type="PROSITE" id="PS50944">
    <property type="entry name" value="HTH_DTXR"/>
    <property type="match status" value="1"/>
</dbReference>
<dbReference type="GO" id="GO:0046914">
    <property type="term" value="F:transition metal ion binding"/>
    <property type="evidence" value="ECO:0007669"/>
    <property type="project" value="InterPro"/>
</dbReference>
<dbReference type="Pfam" id="PF02742">
    <property type="entry name" value="Fe_dep_repr_C"/>
    <property type="match status" value="1"/>
</dbReference>
<dbReference type="Gene3D" id="1.10.60.10">
    <property type="entry name" value="Iron dependent repressor, metal binding and dimerisation domain"/>
    <property type="match status" value="1"/>
</dbReference>
<protein>
    <submittedName>
        <fullName evidence="6">Metal-dependent transcriptional regulator</fullName>
    </submittedName>
</protein>
<sequence length="134" mass="15100">MRHNKSSEDYMETILILSKKLPVVRSIDIAVELNFSKPSVSVAMKHLRENGCIVVSQAGFITLTDKGMEIATSVYERHQVLSNWLISLGVDPKTATEDACEMEHQISDESFQAMKKFIEEHTITSDKKEEKAAD</sequence>
<name>A0A844FAB3_CLOSV</name>
<evidence type="ECO:0000256" key="3">
    <source>
        <dbReference type="ARBA" id="ARBA00023125"/>
    </source>
</evidence>
<dbReference type="AlphaFoldDB" id="A0A844FAB3"/>
<dbReference type="EMBL" id="VUMB01000026">
    <property type="protein sequence ID" value="MSS41117.1"/>
    <property type="molecule type" value="Genomic_DNA"/>
</dbReference>
<dbReference type="GO" id="GO:0046983">
    <property type="term" value="F:protein dimerization activity"/>
    <property type="evidence" value="ECO:0007669"/>
    <property type="project" value="InterPro"/>
</dbReference>
<keyword evidence="2" id="KW-0805">Transcription regulation</keyword>
<comment type="similarity">
    <text evidence="1">Belongs to the DtxR/MntR family.</text>
</comment>
<evidence type="ECO:0000259" key="5">
    <source>
        <dbReference type="PROSITE" id="PS50944"/>
    </source>
</evidence>
<organism evidence="6 7">
    <name type="scientific">Clostridium scindens (strain JCM 10418 / VPI 12708)</name>
    <dbReference type="NCBI Taxonomy" id="29347"/>
    <lineage>
        <taxon>Bacteria</taxon>
        <taxon>Bacillati</taxon>
        <taxon>Bacillota</taxon>
        <taxon>Clostridia</taxon>
        <taxon>Lachnospirales</taxon>
        <taxon>Lachnospiraceae</taxon>
    </lineage>
</organism>
<dbReference type="InterPro" id="IPR001367">
    <property type="entry name" value="Fe_dep_repressor"/>
</dbReference>
<dbReference type="PANTHER" id="PTHR33238">
    <property type="entry name" value="IRON (METAL) DEPENDENT REPRESSOR, DTXR FAMILY"/>
    <property type="match status" value="1"/>
</dbReference>
<accession>A0A844FAB3</accession>
<evidence type="ECO:0000256" key="4">
    <source>
        <dbReference type="ARBA" id="ARBA00023163"/>
    </source>
</evidence>
<keyword evidence="4" id="KW-0804">Transcription</keyword>
<dbReference type="RefSeq" id="WP_154322077.1">
    <property type="nucleotide sequence ID" value="NZ_CP045695.1"/>
</dbReference>
<evidence type="ECO:0000256" key="1">
    <source>
        <dbReference type="ARBA" id="ARBA00007871"/>
    </source>
</evidence>
<keyword evidence="3" id="KW-0238">DNA-binding</keyword>
<dbReference type="GO" id="GO:0003700">
    <property type="term" value="F:DNA-binding transcription factor activity"/>
    <property type="evidence" value="ECO:0007669"/>
    <property type="project" value="InterPro"/>
</dbReference>
<dbReference type="InterPro" id="IPR036390">
    <property type="entry name" value="WH_DNA-bd_sf"/>
</dbReference>
<dbReference type="InterPro" id="IPR036388">
    <property type="entry name" value="WH-like_DNA-bd_sf"/>
</dbReference>
<dbReference type="InterPro" id="IPR050536">
    <property type="entry name" value="DtxR_MntR_Metal-Reg"/>
</dbReference>
<dbReference type="InterPro" id="IPR022689">
    <property type="entry name" value="Iron_dep_repressor"/>
</dbReference>
<dbReference type="InterPro" id="IPR036421">
    <property type="entry name" value="Fe_dep_repressor_sf"/>
</dbReference>